<sequence>MQSCVLIPRQYLQLPIGSGLVTIRCVQGLYPGFCHDCAVEFDFSLCYWINSHTDFVRFWACTMIWRDQISGYIWLMCLV</sequence>
<organism evidence="1 2">
    <name type="scientific">Coprinellus micaceus</name>
    <name type="common">Glistening ink-cap mushroom</name>
    <name type="synonym">Coprinus micaceus</name>
    <dbReference type="NCBI Taxonomy" id="71717"/>
    <lineage>
        <taxon>Eukaryota</taxon>
        <taxon>Fungi</taxon>
        <taxon>Dikarya</taxon>
        <taxon>Basidiomycota</taxon>
        <taxon>Agaricomycotina</taxon>
        <taxon>Agaricomycetes</taxon>
        <taxon>Agaricomycetidae</taxon>
        <taxon>Agaricales</taxon>
        <taxon>Agaricineae</taxon>
        <taxon>Psathyrellaceae</taxon>
        <taxon>Coprinellus</taxon>
    </lineage>
</organism>
<dbReference type="EMBL" id="QPFP01000010">
    <property type="protein sequence ID" value="TEB34299.1"/>
    <property type="molecule type" value="Genomic_DNA"/>
</dbReference>
<evidence type="ECO:0000313" key="2">
    <source>
        <dbReference type="Proteomes" id="UP000298030"/>
    </source>
</evidence>
<accession>A0A4Y7TLB1</accession>
<evidence type="ECO:0000313" key="1">
    <source>
        <dbReference type="EMBL" id="TEB34299.1"/>
    </source>
</evidence>
<gene>
    <name evidence="1" type="ORF">FA13DRAFT_1729811</name>
</gene>
<dbReference type="AlphaFoldDB" id="A0A4Y7TLB1"/>
<protein>
    <submittedName>
        <fullName evidence="1">Uncharacterized protein</fullName>
    </submittedName>
</protein>
<keyword evidence="2" id="KW-1185">Reference proteome</keyword>
<proteinExistence type="predicted"/>
<comment type="caution">
    <text evidence="1">The sequence shown here is derived from an EMBL/GenBank/DDBJ whole genome shotgun (WGS) entry which is preliminary data.</text>
</comment>
<reference evidence="1 2" key="1">
    <citation type="journal article" date="2019" name="Nat. Ecol. Evol.">
        <title>Megaphylogeny resolves global patterns of mushroom evolution.</title>
        <authorList>
            <person name="Varga T."/>
            <person name="Krizsan K."/>
            <person name="Foldi C."/>
            <person name="Dima B."/>
            <person name="Sanchez-Garcia M."/>
            <person name="Sanchez-Ramirez S."/>
            <person name="Szollosi G.J."/>
            <person name="Szarkandi J.G."/>
            <person name="Papp V."/>
            <person name="Albert L."/>
            <person name="Andreopoulos W."/>
            <person name="Angelini C."/>
            <person name="Antonin V."/>
            <person name="Barry K.W."/>
            <person name="Bougher N.L."/>
            <person name="Buchanan P."/>
            <person name="Buyck B."/>
            <person name="Bense V."/>
            <person name="Catcheside P."/>
            <person name="Chovatia M."/>
            <person name="Cooper J."/>
            <person name="Damon W."/>
            <person name="Desjardin D."/>
            <person name="Finy P."/>
            <person name="Geml J."/>
            <person name="Haridas S."/>
            <person name="Hughes K."/>
            <person name="Justo A."/>
            <person name="Karasinski D."/>
            <person name="Kautmanova I."/>
            <person name="Kiss B."/>
            <person name="Kocsube S."/>
            <person name="Kotiranta H."/>
            <person name="LaButti K.M."/>
            <person name="Lechner B.E."/>
            <person name="Liimatainen K."/>
            <person name="Lipzen A."/>
            <person name="Lukacs Z."/>
            <person name="Mihaltcheva S."/>
            <person name="Morgado L.N."/>
            <person name="Niskanen T."/>
            <person name="Noordeloos M.E."/>
            <person name="Ohm R.A."/>
            <person name="Ortiz-Santana B."/>
            <person name="Ovrebo C."/>
            <person name="Racz N."/>
            <person name="Riley R."/>
            <person name="Savchenko A."/>
            <person name="Shiryaev A."/>
            <person name="Soop K."/>
            <person name="Spirin V."/>
            <person name="Szebenyi C."/>
            <person name="Tomsovsky M."/>
            <person name="Tulloss R.E."/>
            <person name="Uehling J."/>
            <person name="Grigoriev I.V."/>
            <person name="Vagvolgyi C."/>
            <person name="Papp T."/>
            <person name="Martin F.M."/>
            <person name="Miettinen O."/>
            <person name="Hibbett D.S."/>
            <person name="Nagy L.G."/>
        </authorList>
    </citation>
    <scope>NUCLEOTIDE SEQUENCE [LARGE SCALE GENOMIC DNA]</scope>
    <source>
        <strain evidence="1 2">FP101781</strain>
    </source>
</reference>
<dbReference type="Proteomes" id="UP000298030">
    <property type="component" value="Unassembled WGS sequence"/>
</dbReference>
<name>A0A4Y7TLB1_COPMI</name>